<dbReference type="EC" id="6.3.3.2" evidence="5"/>
<dbReference type="InterPro" id="IPR024185">
    <property type="entry name" value="FTHF_cligase-like_sf"/>
</dbReference>
<dbReference type="InterPro" id="IPR037171">
    <property type="entry name" value="NagB/RpiA_transferase-like"/>
</dbReference>
<dbReference type="PANTHER" id="PTHR23407">
    <property type="entry name" value="ATPASE INHIBITOR/5-FORMYLTETRAHYDROFOLATE CYCLO-LIGASE"/>
    <property type="match status" value="1"/>
</dbReference>
<evidence type="ECO:0000256" key="1">
    <source>
        <dbReference type="ARBA" id="ARBA00010638"/>
    </source>
</evidence>
<dbReference type="GO" id="GO:0046872">
    <property type="term" value="F:metal ion binding"/>
    <property type="evidence" value="ECO:0007669"/>
    <property type="project" value="UniProtKB-KW"/>
</dbReference>
<keyword evidence="3 4" id="KW-0067">ATP-binding</keyword>
<reference evidence="6 7" key="2">
    <citation type="submission" date="2017-06" db="EMBL/GenBank/DDBJ databases">
        <authorList>
            <person name="Kim H.J."/>
            <person name="Triplett B.A."/>
        </authorList>
    </citation>
    <scope>NUCLEOTIDE SEQUENCE [LARGE SCALE GENOMIC DNA]</scope>
    <source>
        <strain evidence="6 7">BZC3</strain>
    </source>
</reference>
<feature type="binding site" evidence="4">
    <location>
        <begin position="4"/>
        <end position="8"/>
    </location>
    <ligand>
        <name>ATP</name>
        <dbReference type="ChEBI" id="CHEBI:30616"/>
    </ligand>
</feature>
<reference evidence="6 7" key="1">
    <citation type="submission" date="2017-06" db="EMBL/GenBank/DDBJ databases">
        <title>Biodegradation of gentamicin by bacterial consortia AMQD4 in synthetic medium and raw gentamicin sewage.</title>
        <authorList>
            <person name="Chang H."/>
            <person name="Feng Y."/>
            <person name="Li Z."/>
            <person name="Xue J."/>
            <person name="Cheng D."/>
        </authorList>
    </citation>
    <scope>NUCLEOTIDE SEQUENCE [LARGE SCALE GENOMIC DNA]</scope>
    <source>
        <strain evidence="6 7">BZC3</strain>
    </source>
</reference>
<dbReference type="GO" id="GO:0035999">
    <property type="term" value="P:tetrahydrofolate interconversion"/>
    <property type="evidence" value="ECO:0007669"/>
    <property type="project" value="TreeGrafter"/>
</dbReference>
<keyword evidence="2 4" id="KW-0547">Nucleotide-binding</keyword>
<dbReference type="Proteomes" id="UP000197024">
    <property type="component" value="Chromosome"/>
</dbReference>
<comment type="catalytic activity">
    <reaction evidence="5">
        <text>(6S)-5-formyl-5,6,7,8-tetrahydrofolate + ATP = (6R)-5,10-methenyltetrahydrofolate + ADP + phosphate</text>
        <dbReference type="Rhea" id="RHEA:10488"/>
        <dbReference type="ChEBI" id="CHEBI:30616"/>
        <dbReference type="ChEBI" id="CHEBI:43474"/>
        <dbReference type="ChEBI" id="CHEBI:57455"/>
        <dbReference type="ChEBI" id="CHEBI:57457"/>
        <dbReference type="ChEBI" id="CHEBI:456216"/>
        <dbReference type="EC" id="6.3.3.2"/>
    </reaction>
</comment>
<dbReference type="STRING" id="293.GCA_000988015_00427"/>
<evidence type="ECO:0000313" key="6">
    <source>
        <dbReference type="EMBL" id="ASD26053.1"/>
    </source>
</evidence>
<dbReference type="NCBIfam" id="TIGR02727">
    <property type="entry name" value="MTHFS_bact"/>
    <property type="match status" value="1"/>
</dbReference>
<dbReference type="GO" id="GO:0030272">
    <property type="term" value="F:5-formyltetrahydrofolate cyclo-ligase activity"/>
    <property type="evidence" value="ECO:0007669"/>
    <property type="project" value="UniProtKB-EC"/>
</dbReference>
<protein>
    <recommendedName>
        <fullName evidence="5">5-formyltetrahydrofolate cyclo-ligase</fullName>
        <ecNumber evidence="5">6.3.3.2</ecNumber>
    </recommendedName>
</protein>
<keyword evidence="5" id="KW-0460">Magnesium</keyword>
<dbReference type="EMBL" id="CP021995">
    <property type="protein sequence ID" value="ASD26053.1"/>
    <property type="molecule type" value="Genomic_DNA"/>
</dbReference>
<comment type="similarity">
    <text evidence="1 5">Belongs to the 5-formyltetrahydrofolate cyclo-ligase family.</text>
</comment>
<dbReference type="Gene3D" id="3.40.50.10420">
    <property type="entry name" value="NagB/RpiA/CoA transferase-like"/>
    <property type="match status" value="1"/>
</dbReference>
<evidence type="ECO:0000256" key="4">
    <source>
        <dbReference type="PIRSR" id="PIRSR006806-1"/>
    </source>
</evidence>
<dbReference type="InterPro" id="IPR002698">
    <property type="entry name" value="FTHF_cligase"/>
</dbReference>
<proteinExistence type="inferred from homology"/>
<evidence type="ECO:0000256" key="3">
    <source>
        <dbReference type="ARBA" id="ARBA00022840"/>
    </source>
</evidence>
<accession>A0A1Z3LV45</accession>
<dbReference type="PANTHER" id="PTHR23407:SF1">
    <property type="entry name" value="5-FORMYLTETRAHYDROFOLATE CYCLO-LIGASE"/>
    <property type="match status" value="1"/>
</dbReference>
<gene>
    <name evidence="6" type="ORF">CD943_03585</name>
</gene>
<dbReference type="RefSeq" id="WP_088410122.1">
    <property type="nucleotide sequence ID" value="NZ_CP021995.1"/>
</dbReference>
<keyword evidence="6" id="KW-0436">Ligase</keyword>
<keyword evidence="5" id="KW-0479">Metal-binding</keyword>
<dbReference type="PIRSF" id="PIRSF006806">
    <property type="entry name" value="FTHF_cligase"/>
    <property type="match status" value="1"/>
</dbReference>
<evidence type="ECO:0000256" key="2">
    <source>
        <dbReference type="ARBA" id="ARBA00022741"/>
    </source>
</evidence>
<dbReference type="AlphaFoldDB" id="A0A1Z3LV45"/>
<sequence length="181" mass="19519">MTPKHELRAAMRALRKRLTETEPEAAERAAGHADALPLAETVALYRAMGSELDTDALANVLHQAGRRLCLPVVLERDAAMIFRAWAPGEPLELDAAGCPAPLPLGEVVRPDLILTPLLAFDAHGGRLGQGGGYYDRTFAALPDAHRVGFAYAGQAVDRLALEPHDIRLHGVLTETGYRAFP</sequence>
<dbReference type="GO" id="GO:0005524">
    <property type="term" value="F:ATP binding"/>
    <property type="evidence" value="ECO:0007669"/>
    <property type="project" value="UniProtKB-KW"/>
</dbReference>
<feature type="binding site" evidence="4">
    <location>
        <position position="51"/>
    </location>
    <ligand>
        <name>substrate</name>
    </ligand>
</feature>
<name>A0A1Z3LV45_BREDI</name>
<dbReference type="SUPFAM" id="SSF100950">
    <property type="entry name" value="NagB/RpiA/CoA transferase-like"/>
    <property type="match status" value="1"/>
</dbReference>
<dbReference type="GO" id="GO:0009396">
    <property type="term" value="P:folic acid-containing compound biosynthetic process"/>
    <property type="evidence" value="ECO:0007669"/>
    <property type="project" value="TreeGrafter"/>
</dbReference>
<comment type="cofactor">
    <cofactor evidence="5">
        <name>Mg(2+)</name>
        <dbReference type="ChEBI" id="CHEBI:18420"/>
    </cofactor>
</comment>
<organism evidence="6 7">
    <name type="scientific">Brevundimonas diminuta</name>
    <name type="common">Pseudomonas diminuta</name>
    <dbReference type="NCBI Taxonomy" id="293"/>
    <lineage>
        <taxon>Bacteria</taxon>
        <taxon>Pseudomonadati</taxon>
        <taxon>Pseudomonadota</taxon>
        <taxon>Alphaproteobacteria</taxon>
        <taxon>Caulobacterales</taxon>
        <taxon>Caulobacteraceae</taxon>
        <taxon>Brevundimonas</taxon>
    </lineage>
</organism>
<dbReference type="Pfam" id="PF01812">
    <property type="entry name" value="5-FTHF_cyc-lig"/>
    <property type="match status" value="1"/>
</dbReference>
<evidence type="ECO:0000313" key="7">
    <source>
        <dbReference type="Proteomes" id="UP000197024"/>
    </source>
</evidence>
<evidence type="ECO:0000256" key="5">
    <source>
        <dbReference type="RuleBase" id="RU361279"/>
    </source>
</evidence>
<feature type="binding site" evidence="4">
    <location>
        <begin position="126"/>
        <end position="134"/>
    </location>
    <ligand>
        <name>ATP</name>
        <dbReference type="ChEBI" id="CHEBI:30616"/>
    </ligand>
</feature>